<dbReference type="EMBL" id="ADKM02000030">
    <property type="protein sequence ID" value="EGC04358.1"/>
    <property type="molecule type" value="Genomic_DNA"/>
</dbReference>
<protein>
    <submittedName>
        <fullName evidence="2">DNA-binding helix-turn-helix protein</fullName>
    </submittedName>
</protein>
<proteinExistence type="predicted"/>
<name>E9S8P5_RUMAL</name>
<comment type="caution">
    <text evidence="2">The sequence shown here is derived from an EMBL/GenBank/DDBJ whole genome shotgun (WGS) entry which is preliminary data.</text>
</comment>
<dbReference type="SMART" id="SM00530">
    <property type="entry name" value="HTH_XRE"/>
    <property type="match status" value="1"/>
</dbReference>
<organism evidence="2 3">
    <name type="scientific">Ruminococcus albus 8</name>
    <dbReference type="NCBI Taxonomy" id="246199"/>
    <lineage>
        <taxon>Bacteria</taxon>
        <taxon>Bacillati</taxon>
        <taxon>Bacillota</taxon>
        <taxon>Clostridia</taxon>
        <taxon>Eubacteriales</taxon>
        <taxon>Oscillospiraceae</taxon>
        <taxon>Ruminococcus</taxon>
    </lineage>
</organism>
<dbReference type="Pfam" id="PF01381">
    <property type="entry name" value="HTH_3"/>
    <property type="match status" value="1"/>
</dbReference>
<dbReference type="SUPFAM" id="SSF47413">
    <property type="entry name" value="lambda repressor-like DNA-binding domains"/>
    <property type="match status" value="1"/>
</dbReference>
<dbReference type="InterPro" id="IPR001387">
    <property type="entry name" value="Cro/C1-type_HTH"/>
</dbReference>
<dbReference type="STRING" id="246199.CUS_5161"/>
<evidence type="ECO:0000313" key="3">
    <source>
        <dbReference type="Proteomes" id="UP000004259"/>
    </source>
</evidence>
<keyword evidence="2" id="KW-0238">DNA-binding</keyword>
<dbReference type="RefSeq" id="WP_002847385.1">
    <property type="nucleotide sequence ID" value="NZ_ADKM02000030.1"/>
</dbReference>
<dbReference type="Proteomes" id="UP000004259">
    <property type="component" value="Unassembled WGS sequence"/>
</dbReference>
<dbReference type="OrthoDB" id="8115576at2"/>
<dbReference type="eggNOG" id="COG1396">
    <property type="taxonomic scope" value="Bacteria"/>
</dbReference>
<dbReference type="GO" id="GO:0003677">
    <property type="term" value="F:DNA binding"/>
    <property type="evidence" value="ECO:0007669"/>
    <property type="project" value="UniProtKB-KW"/>
</dbReference>
<dbReference type="InterPro" id="IPR010982">
    <property type="entry name" value="Lambda_DNA-bd_dom_sf"/>
</dbReference>
<feature type="domain" description="HTH cro/C1-type" evidence="1">
    <location>
        <begin position="17"/>
        <end position="71"/>
    </location>
</feature>
<evidence type="ECO:0000259" key="1">
    <source>
        <dbReference type="PROSITE" id="PS50943"/>
    </source>
</evidence>
<reference evidence="2 3" key="1">
    <citation type="submission" date="2011-02" db="EMBL/GenBank/DDBJ databases">
        <authorList>
            <person name="Nelson K.E."/>
            <person name="Sutton G."/>
            <person name="Torralba M."/>
            <person name="Durkin S."/>
            <person name="Harkins D."/>
            <person name="Montgomery R."/>
            <person name="Ziemer C."/>
            <person name="Klaassens E."/>
            <person name="Ocuiv P."/>
            <person name="Morrison M."/>
        </authorList>
    </citation>
    <scope>NUCLEOTIDE SEQUENCE [LARGE SCALE GENOMIC DNA]</scope>
    <source>
        <strain evidence="2 3">8</strain>
    </source>
</reference>
<dbReference type="CDD" id="cd00093">
    <property type="entry name" value="HTH_XRE"/>
    <property type="match status" value="1"/>
</dbReference>
<gene>
    <name evidence="2" type="ORF">CUS_5161</name>
</gene>
<dbReference type="Gene3D" id="1.10.260.40">
    <property type="entry name" value="lambda repressor-like DNA-binding domains"/>
    <property type="match status" value="1"/>
</dbReference>
<dbReference type="PROSITE" id="PS50943">
    <property type="entry name" value="HTH_CROC1"/>
    <property type="match status" value="1"/>
</dbReference>
<accession>E9S8P5</accession>
<sequence>MNVEKSQQYLKEVGERLRGVRLLMGITQKQAAEATGISQSFLSSLERGQKSACTAQIISLIRYYKVPYDMIFGSETRDYNLSDFPSGGSTDISLELLSMLVGKSRSDALVAGTDNCLKLVVYMIFRTIYRENPRNSDKLFSLSFDEAMERVKNILLAAPNNIARFIRASHSINASHFELPPEKNPELRAFIAECEHMLSNSKDAKLPIGDKEEFMSIITHK</sequence>
<evidence type="ECO:0000313" key="2">
    <source>
        <dbReference type="EMBL" id="EGC04358.1"/>
    </source>
</evidence>
<dbReference type="AlphaFoldDB" id="E9S8P5"/>
<keyword evidence="3" id="KW-1185">Reference proteome</keyword>